<accession>A0A6A6AFC1</accession>
<dbReference type="RefSeq" id="XP_033524202.1">
    <property type="nucleotide sequence ID" value="XM_033662654.1"/>
</dbReference>
<evidence type="ECO:0000313" key="2">
    <source>
        <dbReference type="EMBL" id="KAF2129815.1"/>
    </source>
</evidence>
<feature type="transmembrane region" description="Helical" evidence="1">
    <location>
        <begin position="43"/>
        <end position="66"/>
    </location>
</feature>
<dbReference type="Proteomes" id="UP000799771">
    <property type="component" value="Unassembled WGS sequence"/>
</dbReference>
<dbReference type="GeneID" id="54403086"/>
<evidence type="ECO:0000256" key="1">
    <source>
        <dbReference type="SAM" id="Phobius"/>
    </source>
</evidence>
<reference evidence="2" key="1">
    <citation type="journal article" date="2020" name="Stud. Mycol.">
        <title>101 Dothideomycetes genomes: a test case for predicting lifestyles and emergence of pathogens.</title>
        <authorList>
            <person name="Haridas S."/>
            <person name="Albert R."/>
            <person name="Binder M."/>
            <person name="Bloem J."/>
            <person name="Labutti K."/>
            <person name="Salamov A."/>
            <person name="Andreopoulos B."/>
            <person name="Baker S."/>
            <person name="Barry K."/>
            <person name="Bills G."/>
            <person name="Bluhm B."/>
            <person name="Cannon C."/>
            <person name="Castanera R."/>
            <person name="Culley D."/>
            <person name="Daum C."/>
            <person name="Ezra D."/>
            <person name="Gonzalez J."/>
            <person name="Henrissat B."/>
            <person name="Kuo A."/>
            <person name="Liang C."/>
            <person name="Lipzen A."/>
            <person name="Lutzoni F."/>
            <person name="Magnuson J."/>
            <person name="Mondo S."/>
            <person name="Nolan M."/>
            <person name="Ohm R."/>
            <person name="Pangilinan J."/>
            <person name="Park H.-J."/>
            <person name="Ramirez L."/>
            <person name="Alfaro M."/>
            <person name="Sun H."/>
            <person name="Tritt A."/>
            <person name="Yoshinaga Y."/>
            <person name="Zwiers L.-H."/>
            <person name="Turgeon B."/>
            <person name="Goodwin S."/>
            <person name="Spatafora J."/>
            <person name="Crous P."/>
            <person name="Grigoriev I."/>
        </authorList>
    </citation>
    <scope>NUCLEOTIDE SEQUENCE</scope>
    <source>
        <strain evidence="2">CBS 119687</strain>
    </source>
</reference>
<gene>
    <name evidence="2" type="ORF">P153DRAFT_224720</name>
</gene>
<sequence length="156" mass="17823">MVGESRSVTYQSLTWSIVAFTRERRNTAGLSTNRSAECIRSQVRVWVTLFVPCATTLAMLVLAFAYTCVPSWLSSNALVTLPQRNRSSDRHPTMGELVRKESEKYCATRSRNCSASRAWNLLNKMRSTTLKTCVTYREVALQRRSRTFLEPFKARS</sequence>
<keyword evidence="1" id="KW-1133">Transmembrane helix</keyword>
<keyword evidence="1" id="KW-0812">Transmembrane</keyword>
<protein>
    <submittedName>
        <fullName evidence="2">Uncharacterized protein</fullName>
    </submittedName>
</protein>
<dbReference type="AlphaFoldDB" id="A0A6A6AFC1"/>
<dbReference type="EMBL" id="ML977505">
    <property type="protein sequence ID" value="KAF2129815.1"/>
    <property type="molecule type" value="Genomic_DNA"/>
</dbReference>
<organism evidence="2 3">
    <name type="scientific">Dothidotthia symphoricarpi CBS 119687</name>
    <dbReference type="NCBI Taxonomy" id="1392245"/>
    <lineage>
        <taxon>Eukaryota</taxon>
        <taxon>Fungi</taxon>
        <taxon>Dikarya</taxon>
        <taxon>Ascomycota</taxon>
        <taxon>Pezizomycotina</taxon>
        <taxon>Dothideomycetes</taxon>
        <taxon>Pleosporomycetidae</taxon>
        <taxon>Pleosporales</taxon>
        <taxon>Dothidotthiaceae</taxon>
        <taxon>Dothidotthia</taxon>
    </lineage>
</organism>
<proteinExistence type="predicted"/>
<keyword evidence="1" id="KW-0472">Membrane</keyword>
<evidence type="ECO:0000313" key="3">
    <source>
        <dbReference type="Proteomes" id="UP000799771"/>
    </source>
</evidence>
<keyword evidence="3" id="KW-1185">Reference proteome</keyword>
<name>A0A6A6AFC1_9PLEO</name>